<feature type="region of interest" description="Disordered" evidence="2">
    <location>
        <begin position="1823"/>
        <end position="1887"/>
    </location>
</feature>
<evidence type="ECO:0000256" key="2">
    <source>
        <dbReference type="SAM" id="MobiDB-lite"/>
    </source>
</evidence>
<feature type="region of interest" description="Disordered" evidence="2">
    <location>
        <begin position="480"/>
        <end position="571"/>
    </location>
</feature>
<dbReference type="EMBL" id="JAPFFF010000002">
    <property type="protein sequence ID" value="KAK8895725.1"/>
    <property type="molecule type" value="Genomic_DNA"/>
</dbReference>
<keyword evidence="4" id="KW-1185">Reference proteome</keyword>
<feature type="compositionally biased region" description="Acidic residues" evidence="2">
    <location>
        <begin position="485"/>
        <end position="494"/>
    </location>
</feature>
<feature type="compositionally biased region" description="Polar residues" evidence="2">
    <location>
        <begin position="379"/>
        <end position="395"/>
    </location>
</feature>
<dbReference type="Proteomes" id="UP001470230">
    <property type="component" value="Unassembled WGS sequence"/>
</dbReference>
<feature type="compositionally biased region" description="Acidic residues" evidence="2">
    <location>
        <begin position="1864"/>
        <end position="1873"/>
    </location>
</feature>
<feature type="compositionally biased region" description="Low complexity" evidence="2">
    <location>
        <begin position="349"/>
        <end position="359"/>
    </location>
</feature>
<organism evidence="3 4">
    <name type="scientific">Tritrichomonas musculus</name>
    <dbReference type="NCBI Taxonomy" id="1915356"/>
    <lineage>
        <taxon>Eukaryota</taxon>
        <taxon>Metamonada</taxon>
        <taxon>Parabasalia</taxon>
        <taxon>Tritrichomonadida</taxon>
        <taxon>Tritrichomonadidae</taxon>
        <taxon>Tritrichomonas</taxon>
    </lineage>
</organism>
<gene>
    <name evidence="3" type="ORF">M9Y10_013609</name>
</gene>
<feature type="region of interest" description="Disordered" evidence="2">
    <location>
        <begin position="1184"/>
        <end position="1272"/>
    </location>
</feature>
<feature type="region of interest" description="Disordered" evidence="2">
    <location>
        <begin position="203"/>
        <end position="271"/>
    </location>
</feature>
<evidence type="ECO:0000256" key="1">
    <source>
        <dbReference type="SAM" id="Coils"/>
    </source>
</evidence>
<feature type="compositionally biased region" description="Low complexity" evidence="2">
    <location>
        <begin position="592"/>
        <end position="605"/>
    </location>
</feature>
<feature type="compositionally biased region" description="Polar residues" evidence="2">
    <location>
        <begin position="360"/>
        <end position="371"/>
    </location>
</feature>
<accession>A0ABR2KXB2</accession>
<feature type="compositionally biased region" description="Basic residues" evidence="2">
    <location>
        <begin position="1796"/>
        <end position="1805"/>
    </location>
</feature>
<feature type="region of interest" description="Disordered" evidence="2">
    <location>
        <begin position="1785"/>
        <end position="1806"/>
    </location>
</feature>
<feature type="compositionally biased region" description="Low complexity" evidence="2">
    <location>
        <begin position="523"/>
        <end position="533"/>
    </location>
</feature>
<proteinExistence type="predicted"/>
<feature type="compositionally biased region" description="Low complexity" evidence="2">
    <location>
        <begin position="216"/>
        <end position="235"/>
    </location>
</feature>
<feature type="compositionally biased region" description="Polar residues" evidence="2">
    <location>
        <begin position="236"/>
        <end position="250"/>
    </location>
</feature>
<feature type="compositionally biased region" description="Basic residues" evidence="2">
    <location>
        <begin position="1829"/>
        <end position="1838"/>
    </location>
</feature>
<feature type="compositionally biased region" description="Basic residues" evidence="2">
    <location>
        <begin position="1207"/>
        <end position="1216"/>
    </location>
</feature>
<evidence type="ECO:0000313" key="4">
    <source>
        <dbReference type="Proteomes" id="UP001470230"/>
    </source>
</evidence>
<feature type="compositionally biased region" description="Low complexity" evidence="2">
    <location>
        <begin position="1217"/>
        <end position="1242"/>
    </location>
</feature>
<feature type="region of interest" description="Disordered" evidence="2">
    <location>
        <begin position="670"/>
        <end position="698"/>
    </location>
</feature>
<feature type="compositionally biased region" description="Polar residues" evidence="2">
    <location>
        <begin position="411"/>
        <end position="422"/>
    </location>
</feature>
<feature type="coiled-coil region" evidence="1">
    <location>
        <begin position="1325"/>
        <end position="1409"/>
    </location>
</feature>
<feature type="compositionally biased region" description="Polar residues" evidence="2">
    <location>
        <begin position="258"/>
        <end position="271"/>
    </location>
</feature>
<name>A0ABR2KXB2_9EUKA</name>
<keyword evidence="1" id="KW-0175">Coiled coil</keyword>
<feature type="compositionally biased region" description="Low complexity" evidence="2">
    <location>
        <begin position="313"/>
        <end position="340"/>
    </location>
</feature>
<evidence type="ECO:0000313" key="3">
    <source>
        <dbReference type="EMBL" id="KAK8895725.1"/>
    </source>
</evidence>
<dbReference type="PANTHER" id="PTHR45615">
    <property type="entry name" value="MYOSIN HEAVY CHAIN, NON-MUSCLE"/>
    <property type="match status" value="1"/>
</dbReference>
<feature type="compositionally biased region" description="Acidic residues" evidence="2">
    <location>
        <begin position="1191"/>
        <end position="1200"/>
    </location>
</feature>
<feature type="region of interest" description="Disordered" evidence="2">
    <location>
        <begin position="587"/>
        <end position="643"/>
    </location>
</feature>
<sequence>MSKDSQSKSSESVDAILKQIKEFTENDTYSTSSTPLEDPKRLIEDITITSSVSENNQLSNDFSNDDLKISSEEIDPDLQYYLSKMSKMSGHDIDNLSDAAREFQSMKFDSDSNNEDIQIDPNEYLNLFNDRLNVETSSLDDVMGMVELMQNEKMQDNFFTPPSDQVDYFPNDEDIYIGKNDFLSDDFSLNERERKINDIISKQNQRNKSSLRKSQQKLLSKPSFNTGTSDTTKTTSENYNQNDIGSSNSVKFDDVVQNPITPSSDSKEINTTSTKIINQSVNDQKIDVKEDFIIEEEEEDIDNVSENKESITKQIQSNSFSNSSPKTISSKSSSKSASFTHMATNPIRNSTTSNSQTQSAPISTPDSFTNKQTKDQAPIPNQSNPSLSKTPIQRPSSRKNNEEETEEDIFSFSSKGKINSNDNDLDEEIRKNNNSISQLITSSFKSSSNKNNNNSFLSNKNEKEDVIDIIKNVNEELERNKIDQNDSEAFEIEDEKSPQINQRYKSSLSQSIQHNSNSNEPKSNTNSNSYSYTPHISNRPRKSINSNRTNTNSLNKNNNGYNSEIFDDSNNSEDLNIFDFDDNRSYTGHHVSSSSNPRPAISSSSYFRDSQKNRKNQQKQQNSYVNNNEVNSRKRQQLTENDFQKAELIESNRKLRSENELLKQKVSELETENEHLKYSSVTSNERASSLEHENEKLSSQLSLQAAQVERLKTSKENVQKAYTEIEGLLSNQTSEAQKLAKQREQLLQMLQRQTTICERYEKLLEDAQNLKNKMNQNDENLSSNSISSSSIQNQQNGNFFNSQQNPNFFNGQQNPNFLQQQQMFVPYQNFNQQQNFIQNQDLNDSSQNSIVYKNELIQPKVPDFNDLLGQICQSVTDIFGIDDENENDDDSENSLTAILKEIKELKDASNIPPNSRIANIISFLSCKVKEDKEDLQSCKTKRSILRQKLNDSQNRELQVLQILEGELRFLQHLAHSTDIQNVVFYRPTIGKSLSLNKESQSELMRHCVSVQKFIDDSIGFYSKEQLTSLANGIFSNDNRNNGKNKKGSEVEKNTVERVFNLFHSDDFEKGIQYMLSFISSRVLNETETDKNSSDFGDSMNYRQVSDLFFAQSIMNDILQNHIIDLQSQVVYANHQNQKLQIELRDQDDTKAALEYATKEIRHFQRNDEKLLKLITRALEIPKQLNSNNNDNENEIDEEDKNDDRKSRPNKSGRKRSSSVNNNKRSLSASSSSSQFSEQLSDSNVPPKIRSKGRSSSVQNESRNSKKHSKKSDKDLTALLTTFIKKFYEINQSLVEKESELKKVVGGIEKVQNGYKKKIEKRSKIIRDLKKVVSSQSKEIESLKTETVQAQKKCTDENKQKELKIGSLKAVLQGIHNLRDDLKKMVVKIYKEHQNQIQKLRNDWNNMITNYEHSYETSSRSRESLSLLEQETNVLRNRIISDQRSFKKTVTALQKKCQTFRVQYEALTTDVRSLRAENERLTSEHQNALSGLEHAKAELEAAMTEKKALEVKMKASEERFDCERKTLQSQLAAKVMSMQADVSSQLKNEQENRMQELQQIIQLASPFINIKSKMNDTLFNSPLNVVKSLCNVISELIESHKKAQAEASDASSARALLSLSQGSPLCPAISNILREVREIRSKLEKVKKGEKESSFQLEKLERNIASMQSNSNDGNSFDWENWARRVISGISDSNVQTVSIENIRKLIEEAVLASVSQRRLIFMLRSLREEKKALIKFDKTILNSNSSLSLSSPSWGAVVAVYASIRRMQQLAGCMPIQMRKYTDNGRMSIINDDERRKKKNNKRNRRNDEDEFIDDYDGYNRSFSLKNKSNNKSRHRRRNNYDDDDEFDNRNRNRSRNNNNNNNDDYDYDDQYDDYYNNQKKSRRKYK</sequence>
<protein>
    <submittedName>
        <fullName evidence="3">Uncharacterized protein</fullName>
    </submittedName>
</protein>
<feature type="region of interest" description="Disordered" evidence="2">
    <location>
        <begin position="775"/>
        <end position="814"/>
    </location>
</feature>
<feature type="compositionally biased region" description="Low complexity" evidence="2">
    <location>
        <begin position="780"/>
        <end position="814"/>
    </location>
</feature>
<reference evidence="3 4" key="1">
    <citation type="submission" date="2024-04" db="EMBL/GenBank/DDBJ databases">
        <title>Tritrichomonas musculus Genome.</title>
        <authorList>
            <person name="Alves-Ferreira E."/>
            <person name="Grigg M."/>
            <person name="Lorenzi H."/>
            <person name="Galac M."/>
        </authorList>
    </citation>
    <scope>NUCLEOTIDE SEQUENCE [LARGE SCALE GENOMIC DNA]</scope>
    <source>
        <strain evidence="3 4">EAF2021</strain>
    </source>
</reference>
<feature type="compositionally biased region" description="Polar residues" evidence="2">
    <location>
        <begin position="498"/>
        <end position="522"/>
    </location>
</feature>
<feature type="coiled-coil region" evidence="1">
    <location>
        <begin position="1463"/>
        <end position="1559"/>
    </location>
</feature>
<comment type="caution">
    <text evidence="3">The sequence shown here is derived from an EMBL/GenBank/DDBJ whole genome shotgun (WGS) entry which is preliminary data.</text>
</comment>
<feature type="region of interest" description="Disordered" evidence="2">
    <location>
        <begin position="297"/>
        <end position="425"/>
    </location>
</feature>
<dbReference type="PANTHER" id="PTHR45615:SF40">
    <property type="entry name" value="MYOSIN HEAVY CHAIN, NON-MUSCLE"/>
    <property type="match status" value="1"/>
</dbReference>
<feature type="compositionally biased region" description="Low complexity" evidence="2">
    <location>
        <begin position="543"/>
        <end position="563"/>
    </location>
</feature>